<reference evidence="2 3" key="1">
    <citation type="submission" date="2021-03" db="EMBL/GenBank/DDBJ databases">
        <title>Lysobacter sp. nov. isolated from soil of gangwondo yeongwol, south Korea.</title>
        <authorList>
            <person name="Kim K.R."/>
            <person name="Kim K.H."/>
            <person name="Jeon C.O."/>
        </authorList>
    </citation>
    <scope>NUCLEOTIDE SEQUENCE [LARGE SCALE GENOMIC DNA]</scope>
    <source>
        <strain evidence="2 3">R19</strain>
    </source>
</reference>
<dbReference type="SUPFAM" id="SSF55729">
    <property type="entry name" value="Acyl-CoA N-acyltransferases (Nat)"/>
    <property type="match status" value="1"/>
</dbReference>
<dbReference type="InterPro" id="IPR000182">
    <property type="entry name" value="GNAT_dom"/>
</dbReference>
<evidence type="ECO:0000313" key="2">
    <source>
        <dbReference type="EMBL" id="QSX79386.1"/>
    </source>
</evidence>
<dbReference type="PANTHER" id="PTHR39173">
    <property type="entry name" value="ACETYLTRANSFERASE"/>
    <property type="match status" value="1"/>
</dbReference>
<dbReference type="Proteomes" id="UP000639274">
    <property type="component" value="Chromosome"/>
</dbReference>
<dbReference type="AlphaFoldDB" id="A0A974Y0W2"/>
<dbReference type="InterPro" id="IPR016181">
    <property type="entry name" value="Acyl_CoA_acyltransferase"/>
</dbReference>
<dbReference type="RefSeq" id="WP_200616236.1">
    <property type="nucleotide sequence ID" value="NZ_CP071518.1"/>
</dbReference>
<evidence type="ECO:0000259" key="1">
    <source>
        <dbReference type="PROSITE" id="PS51186"/>
    </source>
</evidence>
<dbReference type="GO" id="GO:0016747">
    <property type="term" value="F:acyltransferase activity, transferring groups other than amino-acyl groups"/>
    <property type="evidence" value="ECO:0007669"/>
    <property type="project" value="InterPro"/>
</dbReference>
<dbReference type="KEGG" id="lsf:I8J32_005860"/>
<proteinExistence type="predicted"/>
<dbReference type="CDD" id="cd04301">
    <property type="entry name" value="NAT_SF"/>
    <property type="match status" value="1"/>
</dbReference>
<protein>
    <submittedName>
        <fullName evidence="2">GNAT family N-acetyltransferase</fullName>
    </submittedName>
</protein>
<feature type="domain" description="N-acetyltransferase" evidence="1">
    <location>
        <begin position="2"/>
        <end position="171"/>
    </location>
</feature>
<dbReference type="PANTHER" id="PTHR39173:SF1">
    <property type="entry name" value="ACETYLTRANSFERASE"/>
    <property type="match status" value="1"/>
</dbReference>
<keyword evidence="3" id="KW-1185">Reference proteome</keyword>
<dbReference type="Gene3D" id="3.40.630.30">
    <property type="match status" value="1"/>
</dbReference>
<dbReference type="Pfam" id="PF13302">
    <property type="entry name" value="Acetyltransf_3"/>
    <property type="match status" value="1"/>
</dbReference>
<dbReference type="PROSITE" id="PS51186">
    <property type="entry name" value="GNAT"/>
    <property type="match status" value="1"/>
</dbReference>
<gene>
    <name evidence="2" type="ORF">I8J32_005860</name>
</gene>
<name>A0A974Y0W2_9GAMM</name>
<evidence type="ECO:0000313" key="3">
    <source>
        <dbReference type="Proteomes" id="UP000639274"/>
    </source>
</evidence>
<accession>A0A974Y0W2</accession>
<sequence>MIELRRPRPDDEDAFLSARSAVPADNPTFLRDYRQEMTYVDFLQVLDDHRTGRGLPPDVAPSSFLFAFDHGCIVGRASIRHTLTPLIGKVAGHIGYAVLPAFRNRGYATQILQASVRFAHNELGLDHILVTCDDDNAASIRVIEKSGGVFEDTYQDATLRRPKRRYWIDASGAT</sequence>
<dbReference type="EMBL" id="CP071518">
    <property type="protein sequence ID" value="QSX79386.1"/>
    <property type="molecule type" value="Genomic_DNA"/>
</dbReference>
<organism evidence="2 3">
    <name type="scientific">Agrilutibacter solisilvae</name>
    <dbReference type="NCBI Taxonomy" id="2763317"/>
    <lineage>
        <taxon>Bacteria</taxon>
        <taxon>Pseudomonadati</taxon>
        <taxon>Pseudomonadota</taxon>
        <taxon>Gammaproteobacteria</taxon>
        <taxon>Lysobacterales</taxon>
        <taxon>Lysobacteraceae</taxon>
        <taxon>Agrilutibacter</taxon>
    </lineage>
</organism>